<feature type="domain" description="Xylanolytic transcriptional activator regulatory" evidence="3">
    <location>
        <begin position="133"/>
        <end position="214"/>
    </location>
</feature>
<gene>
    <name evidence="4" type="ORF">CPLU01_15216</name>
</gene>
<dbReference type="GO" id="GO:0003700">
    <property type="term" value="F:DNA-binding transcription factor activity"/>
    <property type="evidence" value="ECO:0007669"/>
    <property type="project" value="InterPro"/>
</dbReference>
<dbReference type="GO" id="GO:0006351">
    <property type="term" value="P:DNA-templated transcription"/>
    <property type="evidence" value="ECO:0007669"/>
    <property type="project" value="InterPro"/>
</dbReference>
<evidence type="ECO:0000256" key="2">
    <source>
        <dbReference type="SAM" id="MobiDB-lite"/>
    </source>
</evidence>
<dbReference type="SMART" id="SM00906">
    <property type="entry name" value="Fungal_trans"/>
    <property type="match status" value="1"/>
</dbReference>
<evidence type="ECO:0000256" key="1">
    <source>
        <dbReference type="ARBA" id="ARBA00023242"/>
    </source>
</evidence>
<accession>A0A8H6MWJ1</accession>
<feature type="region of interest" description="Disordered" evidence="2">
    <location>
        <begin position="480"/>
        <end position="514"/>
    </location>
</feature>
<evidence type="ECO:0000259" key="3">
    <source>
        <dbReference type="SMART" id="SM00906"/>
    </source>
</evidence>
<dbReference type="GO" id="GO:0003677">
    <property type="term" value="F:DNA binding"/>
    <property type="evidence" value="ECO:0007669"/>
    <property type="project" value="InterPro"/>
</dbReference>
<dbReference type="PANTHER" id="PTHR46910:SF17">
    <property type="entry name" value="SCFA-RELATED"/>
    <property type="match status" value="1"/>
</dbReference>
<keyword evidence="1" id="KW-0539">Nucleus</keyword>
<organism evidence="4 5">
    <name type="scientific">Colletotrichum plurivorum</name>
    <dbReference type="NCBI Taxonomy" id="2175906"/>
    <lineage>
        <taxon>Eukaryota</taxon>
        <taxon>Fungi</taxon>
        <taxon>Dikarya</taxon>
        <taxon>Ascomycota</taxon>
        <taxon>Pezizomycotina</taxon>
        <taxon>Sordariomycetes</taxon>
        <taxon>Hypocreomycetidae</taxon>
        <taxon>Glomerellales</taxon>
        <taxon>Glomerellaceae</taxon>
        <taxon>Colletotrichum</taxon>
        <taxon>Colletotrichum orchidearum species complex</taxon>
    </lineage>
</organism>
<dbReference type="CDD" id="cd12148">
    <property type="entry name" value="fungal_TF_MHR"/>
    <property type="match status" value="1"/>
</dbReference>
<evidence type="ECO:0000313" key="4">
    <source>
        <dbReference type="EMBL" id="KAF6810888.1"/>
    </source>
</evidence>
<dbReference type="PANTHER" id="PTHR46910">
    <property type="entry name" value="TRANSCRIPTION FACTOR PDR1"/>
    <property type="match status" value="1"/>
</dbReference>
<reference evidence="4" key="1">
    <citation type="journal article" date="2020" name="Phytopathology">
        <title>Genome Sequence Resources of Colletotrichum truncatum, C. plurivorum, C. musicola, and C. sojae: Four Species Pathogenic to Soybean (Glycine max).</title>
        <authorList>
            <person name="Rogerio F."/>
            <person name="Boufleur T.R."/>
            <person name="Ciampi-Guillardi M."/>
            <person name="Sukno S.A."/>
            <person name="Thon M.R."/>
            <person name="Massola Junior N.S."/>
            <person name="Baroncelli R."/>
        </authorList>
    </citation>
    <scope>NUCLEOTIDE SEQUENCE</scope>
    <source>
        <strain evidence="4">LFN00145</strain>
    </source>
</reference>
<dbReference type="InterPro" id="IPR007219">
    <property type="entry name" value="XnlR_reg_dom"/>
</dbReference>
<protein>
    <submittedName>
        <fullName evidence="4">Tall aerial hyphae-4</fullName>
    </submittedName>
</protein>
<name>A0A8H6MWJ1_9PEZI</name>
<dbReference type="AlphaFoldDB" id="A0A8H6MWJ1"/>
<comment type="caution">
    <text evidence="4">The sequence shown here is derived from an EMBL/GenBank/DDBJ whole genome shotgun (WGS) entry which is preliminary data.</text>
</comment>
<sequence length="595" mass="66217">MAVLPDPASATLLVDNYFEKIHWFMLIFFQTEFRERFKGLYASAAERAVERSPNTGFLSLFLAVCLTSLQYTSTDQKRQLSDLGTDPESLQESLLATLKRAFLDISSLGSIEAVQTCILLGSFYLYHGEPELAWPICGCGLRIAQALKLHRQPQSKNPEVPDLDDPVHRAIEARKRCWWAIYEIETFCSMLYGFPLSIVDGDCDVDLPNPYPLRSKDATWNVVQRKAAGKATLLSYKHAMGQLSVIVKSALSELYGTRQKHNSRTELQPLIASVEALNSDLHRWHESLPSELRLKEGTVAGPESPAAMSSENGNMPDRKHQRHLFRVQALALKLAFENARILVHRPLLPYKASMNVSASNNTTVTRPANDTTRASVTSCRDAALQIANTTSAPQFHEVTGTYAASFVALHLFTAGVTLSIMTTLEPLSREAFESKMGLRQLMSAQSQLKGNSIVAEQGFKVLKKLMMLVISKETERMLDFESSSADREQDETNQATGTQCPRGREREDPDNSPMASRIAVQTDLGIDHLGTSDFSNQELGFSEDPLIAQTLLEFEQAIGQTTHDSFGGEELDLTDPLAESCFGTHDQSWIWNLHN</sequence>
<dbReference type="Pfam" id="PF04082">
    <property type="entry name" value="Fungal_trans"/>
    <property type="match status" value="1"/>
</dbReference>
<keyword evidence="5" id="KW-1185">Reference proteome</keyword>
<evidence type="ECO:0000313" key="5">
    <source>
        <dbReference type="Proteomes" id="UP000654918"/>
    </source>
</evidence>
<dbReference type="InterPro" id="IPR050987">
    <property type="entry name" value="AtrR-like"/>
</dbReference>
<dbReference type="EMBL" id="WIGO01000481">
    <property type="protein sequence ID" value="KAF6810888.1"/>
    <property type="molecule type" value="Genomic_DNA"/>
</dbReference>
<dbReference type="Proteomes" id="UP000654918">
    <property type="component" value="Unassembled WGS sequence"/>
</dbReference>
<proteinExistence type="predicted"/>
<dbReference type="GO" id="GO:0008270">
    <property type="term" value="F:zinc ion binding"/>
    <property type="evidence" value="ECO:0007669"/>
    <property type="project" value="InterPro"/>
</dbReference>